<dbReference type="OrthoDB" id="2138242at2759"/>
<feature type="region of interest" description="Disordered" evidence="1">
    <location>
        <begin position="147"/>
        <end position="345"/>
    </location>
</feature>
<reference evidence="2 3" key="1">
    <citation type="submission" date="2019-02" db="EMBL/GenBank/DDBJ databases">
        <title>Genome sequencing of the rare red list fungi Phellinidium pouzarii.</title>
        <authorList>
            <person name="Buettner E."/>
            <person name="Kellner H."/>
        </authorList>
    </citation>
    <scope>NUCLEOTIDE SEQUENCE [LARGE SCALE GENOMIC DNA]</scope>
    <source>
        <strain evidence="2 3">DSM 108285</strain>
    </source>
</reference>
<feature type="compositionally biased region" description="Low complexity" evidence="1">
    <location>
        <begin position="732"/>
        <end position="743"/>
    </location>
</feature>
<evidence type="ECO:0000313" key="3">
    <source>
        <dbReference type="Proteomes" id="UP000308199"/>
    </source>
</evidence>
<feature type="compositionally biased region" description="Low complexity" evidence="1">
    <location>
        <begin position="54"/>
        <end position="69"/>
    </location>
</feature>
<accession>A0A4S4L5T7</accession>
<organism evidence="2 3">
    <name type="scientific">Phellinidium pouzarii</name>
    <dbReference type="NCBI Taxonomy" id="167371"/>
    <lineage>
        <taxon>Eukaryota</taxon>
        <taxon>Fungi</taxon>
        <taxon>Dikarya</taxon>
        <taxon>Basidiomycota</taxon>
        <taxon>Agaricomycotina</taxon>
        <taxon>Agaricomycetes</taxon>
        <taxon>Hymenochaetales</taxon>
        <taxon>Hymenochaetaceae</taxon>
        <taxon>Phellinidium</taxon>
    </lineage>
</organism>
<comment type="caution">
    <text evidence="2">The sequence shown here is derived from an EMBL/GenBank/DDBJ whole genome shotgun (WGS) entry which is preliminary data.</text>
</comment>
<feature type="compositionally biased region" description="Pro residues" evidence="1">
    <location>
        <begin position="245"/>
        <end position="256"/>
    </location>
</feature>
<feature type="compositionally biased region" description="Low complexity" evidence="1">
    <location>
        <begin position="310"/>
        <end position="345"/>
    </location>
</feature>
<name>A0A4S4L5T7_9AGAM</name>
<feature type="region of interest" description="Disordered" evidence="1">
    <location>
        <begin position="1"/>
        <end position="76"/>
    </location>
</feature>
<dbReference type="AlphaFoldDB" id="A0A4S4L5T7"/>
<dbReference type="EMBL" id="SGPK01000298">
    <property type="protein sequence ID" value="THH04950.1"/>
    <property type="molecule type" value="Genomic_DNA"/>
</dbReference>
<feature type="compositionally biased region" description="Polar residues" evidence="1">
    <location>
        <begin position="400"/>
        <end position="415"/>
    </location>
</feature>
<feature type="compositionally biased region" description="Low complexity" evidence="1">
    <location>
        <begin position="750"/>
        <end position="764"/>
    </location>
</feature>
<protein>
    <submittedName>
        <fullName evidence="2">Uncharacterized protein</fullName>
    </submittedName>
</protein>
<feature type="region of interest" description="Disordered" evidence="1">
    <location>
        <begin position="478"/>
        <end position="522"/>
    </location>
</feature>
<feature type="region of interest" description="Disordered" evidence="1">
    <location>
        <begin position="631"/>
        <end position="652"/>
    </location>
</feature>
<proteinExistence type="predicted"/>
<sequence length="855" mass="88109">MSSTSAAPPPSLSRPHLPSKRRRVTISGGPHPHPLNLSNLPPADLAAHTPPPYTSHGSSSNSGTGANHAHTGPSTPISPVVMGFTIQRDPHAFEQVRAMLAVKQKQKALIEQRRGSVAGLSYVDAHGRRGSAAGLDAAVRRGSVTAPAPSVNIINPTPTSATAPAPPKRTGASPNGARRMGTTPPSLSPNARPIGLGANNNASIAGSTRTRSPSLLGGGRAISPGTLVVAGQTQGQGHGQLARTPPRPYAQPPPPTSSTLPGRSPPSQHPHPHVGSSPNHNHSHSQKNGQKNGQSQSLARPQMPSPPQLSTSSASGGTSGVNGASSNTNANANPNANANLSASTSTTQLVASQGLAALAHNLPPPPTSFAHRRAGQLGMRGNKPADIMISPRESDVGATPSGSANKSQESQQHGAQTPIRLPTISASYKMLQPAIQSAPPRPGHAPGRFPMVGSGTGTRTVTGMALPSLPPVLGQAQGRSAAMRRTPGQVPPTPTRLSMQRAQGAGAESASVRLSQPTGALPRVPRTATASMFAQLGTNGPGSSEAGSAMGGRVAGASAGGVAGGSGLTPATPATVHRATRTVADKAAFLAPFEQFYDTLSDAQVLKSWFSEQLRRVGTLARDAEAQLSRLKEKDRERNETAAAGAGASVTRGEVERMVMEAVRMQASGWQDEVIRLRTRVLELESVLYGHNQREREGHHFSQGQSGRATAESGTRGMGTLRTTNGLPTPVPTASTQSQSQKSTPPPRPSSSNASYPAAPSADAYTFPPIHPPPSHTTFINNTSMHPPPPASTPSTSGMAGPMRLDHLRRSASPPTQHVDLHDGLTGAVFRFGDCAPFIGERDALRAAACTGTDC</sequence>
<feature type="compositionally biased region" description="Polar residues" evidence="1">
    <location>
        <begin position="198"/>
        <end position="213"/>
    </location>
</feature>
<feature type="region of interest" description="Disordered" evidence="1">
    <location>
        <begin position="378"/>
        <end position="418"/>
    </location>
</feature>
<evidence type="ECO:0000313" key="2">
    <source>
        <dbReference type="EMBL" id="THH04950.1"/>
    </source>
</evidence>
<feature type="compositionally biased region" description="Basic and acidic residues" evidence="1">
    <location>
        <begin position="631"/>
        <end position="640"/>
    </location>
</feature>
<keyword evidence="3" id="KW-1185">Reference proteome</keyword>
<evidence type="ECO:0000256" key="1">
    <source>
        <dbReference type="SAM" id="MobiDB-lite"/>
    </source>
</evidence>
<dbReference type="Proteomes" id="UP000308199">
    <property type="component" value="Unassembled WGS sequence"/>
</dbReference>
<feature type="compositionally biased region" description="Polar residues" evidence="1">
    <location>
        <begin position="276"/>
        <end position="299"/>
    </location>
</feature>
<feature type="region of interest" description="Disordered" evidence="1">
    <location>
        <begin position="695"/>
        <end position="817"/>
    </location>
</feature>
<gene>
    <name evidence="2" type="ORF">EW145_g5148</name>
</gene>